<accession>A0ABS0WT27</accession>
<evidence type="ECO:0000313" key="9">
    <source>
        <dbReference type="Proteomes" id="UP000623301"/>
    </source>
</evidence>
<dbReference type="EMBL" id="JAEHFJ010000005">
    <property type="protein sequence ID" value="MBJ2175134.1"/>
    <property type="molecule type" value="Genomic_DNA"/>
</dbReference>
<dbReference type="PROSITE" id="PS00775">
    <property type="entry name" value="GLYCOSYL_HYDROL_F3"/>
    <property type="match status" value="1"/>
</dbReference>
<dbReference type="InterPro" id="IPR050226">
    <property type="entry name" value="NagZ_Beta-hexosaminidase"/>
</dbReference>
<evidence type="ECO:0000259" key="7">
    <source>
        <dbReference type="Pfam" id="PF00933"/>
    </source>
</evidence>
<dbReference type="Pfam" id="PF00933">
    <property type="entry name" value="Glyco_hydro_3"/>
    <property type="match status" value="1"/>
</dbReference>
<evidence type="ECO:0000256" key="2">
    <source>
        <dbReference type="ARBA" id="ARBA00005336"/>
    </source>
</evidence>
<name>A0ABS0WT27_9FLAO</name>
<dbReference type="PRINTS" id="PR00133">
    <property type="entry name" value="GLHYDRLASE3"/>
</dbReference>
<sequence>MNIRILPLIFVFFITFINAQEESPLDKKDTYGQNIWVDSIMKSMTIDEKIGQLFMIPAYSNRDAQHEADVTELINKYHIGGLVFFQGTPEKEAKMTNNFQKISKIPLMLGFDGEWGLDMRLDNTYRFPWNMTLGAIQDESLIEEFGEMLGKHHSRLGIHVNFAPVVDVNINPANPIIGNRSFGEDPRNVASKAVAFTKGMQSQNVLANAKHFPGHGDTDADSHLTLPTIPFSRQRLDSVELYPYRELFKNGLASIMVAHLSVPEYEPNTALPSSLSKSIVTDLLKEKMGFKGLIFTDALNMKGAANFSSPAEINLEVIKAGNDILLMPLDIPESITKLKKAVTDSVITTKRLDESVKKILKAKYWAGLNNYKPIELKNLNEDLNGRDAEVLHYKLVENATTLLKNELDLFPVKDLAEAKIAYVKLGDDDNTTFINRLNDYTQVDVVSGKNLNDVIKKLKDYNLVIIGYHKSNESPWKGFKFSNKELVWLQEIARNNRVILDVFASAYSLLDIKTFTNIESVFVSYQNSIISQDISAQQIFGALSAKGRLPVSIHNDFKVGSGINSSNLYRLSYGVPESVGMDTKKLERIDSLAQEVVKEKMAPGMQVLVARRGKVIYRKSFGYHTDKQETRVQNTHLYDLASITKILGGLPLIMKAEEEGKFNLETPLAKLFPILNNTDKKDISVKEALSHYGRLRSWIPYYLKTMDSATKKPSDKFYRHASSKDFSIKVANKLYLRSDYKDSMYQAIADAPLLTRKRYKYSGLVFYLFNDYFTKEYKQTMDVLDDTFFYKPLGATTLTYNPLKKFSEKIIVPTERDLYFRNQLLRGYVHDQGAAMFGGVNANAGLFSNSNDVAKMMQMYMQEGYYGGKRYFKAETLRMFNKRYYSKNNVRRGLGFDKPQLNPKVKASCGCVSPKSFGHSGYTGTYTWADPESELVYVFLSNRVYPTAGNSGLVKHNIRTIAQQIIQDAIVKE</sequence>
<dbReference type="PANTHER" id="PTHR30480:SF13">
    <property type="entry name" value="BETA-HEXOSAMINIDASE"/>
    <property type="match status" value="1"/>
</dbReference>
<evidence type="ECO:0000256" key="5">
    <source>
        <dbReference type="ARBA" id="ARBA00023295"/>
    </source>
</evidence>
<dbReference type="InterPro" id="IPR001466">
    <property type="entry name" value="Beta-lactam-related"/>
</dbReference>
<comment type="catalytic activity">
    <reaction evidence="1">
        <text>Hydrolysis of terminal non-reducing N-acetyl-D-hexosamine residues in N-acetyl-beta-D-hexosaminides.</text>
        <dbReference type="EC" id="3.2.1.52"/>
    </reaction>
</comment>
<dbReference type="InterPro" id="IPR012338">
    <property type="entry name" value="Beta-lactam/transpept-like"/>
</dbReference>
<comment type="similarity">
    <text evidence="2">Belongs to the glycosyl hydrolase 3 family.</text>
</comment>
<evidence type="ECO:0000256" key="3">
    <source>
        <dbReference type="ARBA" id="ARBA00012663"/>
    </source>
</evidence>
<feature type="domain" description="Glycoside hydrolase family 3 N-terminal" evidence="7">
    <location>
        <begin position="45"/>
        <end position="361"/>
    </location>
</feature>
<dbReference type="InterPro" id="IPR001764">
    <property type="entry name" value="Glyco_hydro_3_N"/>
</dbReference>
<dbReference type="InterPro" id="IPR036962">
    <property type="entry name" value="Glyco_hydro_3_N_sf"/>
</dbReference>
<dbReference type="SUPFAM" id="SSF56601">
    <property type="entry name" value="beta-lactamase/transpeptidase-like"/>
    <property type="match status" value="1"/>
</dbReference>
<dbReference type="InterPro" id="IPR019800">
    <property type="entry name" value="Glyco_hydro_3_AS"/>
</dbReference>
<dbReference type="Gene3D" id="3.40.710.10">
    <property type="entry name" value="DD-peptidase/beta-lactamase superfamily"/>
    <property type="match status" value="1"/>
</dbReference>
<gene>
    <name evidence="8" type="ORF">JBL43_12850</name>
</gene>
<dbReference type="InterPro" id="IPR036881">
    <property type="entry name" value="Glyco_hydro_3_C_sf"/>
</dbReference>
<evidence type="ECO:0000313" key="8">
    <source>
        <dbReference type="EMBL" id="MBJ2175134.1"/>
    </source>
</evidence>
<dbReference type="Pfam" id="PF00144">
    <property type="entry name" value="Beta-lactamase"/>
    <property type="match status" value="1"/>
</dbReference>
<dbReference type="RefSeq" id="WP_198841808.1">
    <property type="nucleotide sequence ID" value="NZ_JAEHFJ010000005.1"/>
</dbReference>
<dbReference type="EC" id="3.2.1.52" evidence="3"/>
<evidence type="ECO:0000259" key="6">
    <source>
        <dbReference type="Pfam" id="PF00144"/>
    </source>
</evidence>
<evidence type="ECO:0000256" key="1">
    <source>
        <dbReference type="ARBA" id="ARBA00001231"/>
    </source>
</evidence>
<dbReference type="InterPro" id="IPR017853">
    <property type="entry name" value="GH"/>
</dbReference>
<dbReference type="Gene3D" id="3.40.50.1700">
    <property type="entry name" value="Glycoside hydrolase family 3 C-terminal domain"/>
    <property type="match status" value="1"/>
</dbReference>
<evidence type="ECO:0000256" key="4">
    <source>
        <dbReference type="ARBA" id="ARBA00022801"/>
    </source>
</evidence>
<feature type="domain" description="Beta-lactamase-related" evidence="6">
    <location>
        <begin position="593"/>
        <end position="947"/>
    </location>
</feature>
<dbReference type="PANTHER" id="PTHR30480">
    <property type="entry name" value="BETA-HEXOSAMINIDASE-RELATED"/>
    <property type="match status" value="1"/>
</dbReference>
<dbReference type="GO" id="GO:0016787">
    <property type="term" value="F:hydrolase activity"/>
    <property type="evidence" value="ECO:0007669"/>
    <property type="project" value="UniProtKB-KW"/>
</dbReference>
<organism evidence="8 9">
    <name type="scientific">Aureibaculum flavum</name>
    <dbReference type="NCBI Taxonomy" id="2795986"/>
    <lineage>
        <taxon>Bacteria</taxon>
        <taxon>Pseudomonadati</taxon>
        <taxon>Bacteroidota</taxon>
        <taxon>Flavobacteriia</taxon>
        <taxon>Flavobacteriales</taxon>
        <taxon>Flavobacteriaceae</taxon>
        <taxon>Aureibaculum</taxon>
    </lineage>
</organism>
<proteinExistence type="inferred from homology"/>
<dbReference type="Proteomes" id="UP000623301">
    <property type="component" value="Unassembled WGS sequence"/>
</dbReference>
<protein>
    <recommendedName>
        <fullName evidence="3">beta-N-acetylhexosaminidase</fullName>
        <ecNumber evidence="3">3.2.1.52</ecNumber>
    </recommendedName>
</protein>
<keyword evidence="4 8" id="KW-0378">Hydrolase</keyword>
<dbReference type="SUPFAM" id="SSF51445">
    <property type="entry name" value="(Trans)glycosidases"/>
    <property type="match status" value="1"/>
</dbReference>
<comment type="caution">
    <text evidence="8">The sequence shown here is derived from an EMBL/GenBank/DDBJ whole genome shotgun (WGS) entry which is preliminary data.</text>
</comment>
<keyword evidence="9" id="KW-1185">Reference proteome</keyword>
<reference evidence="8 9" key="1">
    <citation type="submission" date="2020-12" db="EMBL/GenBank/DDBJ databases">
        <title>Aureibaculum luteum sp. nov. and Aureibaculum flavum sp. nov., novel members of the family Flavobacteriaceae isolated from Antarctic intertidal sediments.</title>
        <authorList>
            <person name="He X."/>
            <person name="Zhang X."/>
        </authorList>
    </citation>
    <scope>NUCLEOTIDE SEQUENCE [LARGE SCALE GENOMIC DNA]</scope>
    <source>
        <strain evidence="8 9">A20</strain>
    </source>
</reference>
<keyword evidence="5" id="KW-0326">Glycosidase</keyword>
<dbReference type="Gene3D" id="3.20.20.300">
    <property type="entry name" value="Glycoside hydrolase, family 3, N-terminal domain"/>
    <property type="match status" value="1"/>
</dbReference>